<dbReference type="InterPro" id="IPR051701">
    <property type="entry name" value="Mito_OM_Translocase_MSP1"/>
</dbReference>
<dbReference type="Gene3D" id="2.60.120.10">
    <property type="entry name" value="Jelly Rolls"/>
    <property type="match status" value="1"/>
</dbReference>
<dbReference type="Pfam" id="PF00004">
    <property type="entry name" value="AAA"/>
    <property type="match status" value="1"/>
</dbReference>
<dbReference type="PANTHER" id="PTHR45644:SF3">
    <property type="entry name" value="FI08533P-RELATED"/>
    <property type="match status" value="1"/>
</dbReference>
<dbReference type="SUPFAM" id="SSF51197">
    <property type="entry name" value="Clavaminate synthase-like"/>
    <property type="match status" value="1"/>
</dbReference>
<comment type="caution">
    <text evidence="7">The sequence shown here is derived from an EMBL/GenBank/DDBJ whole genome shotgun (WGS) entry which is preliminary data.</text>
</comment>
<evidence type="ECO:0000259" key="6">
    <source>
        <dbReference type="PROSITE" id="PS51184"/>
    </source>
</evidence>
<gene>
    <name evidence="7" type="ORF">RDWZM_003550</name>
</gene>
<protein>
    <recommendedName>
        <fullName evidence="6">JmjC domain-containing protein</fullName>
    </recommendedName>
</protein>
<keyword evidence="5" id="KW-0496">Mitochondrion</keyword>
<keyword evidence="4" id="KW-0067">ATP-binding</keyword>
<evidence type="ECO:0000256" key="2">
    <source>
        <dbReference type="ARBA" id="ARBA00022741"/>
    </source>
</evidence>
<evidence type="ECO:0000256" key="5">
    <source>
        <dbReference type="ARBA" id="ARBA00023128"/>
    </source>
</evidence>
<dbReference type="InterPro" id="IPR027417">
    <property type="entry name" value="P-loop_NTPase"/>
</dbReference>
<keyword evidence="2" id="KW-0547">Nucleotide-binding</keyword>
<dbReference type="InterPro" id="IPR003960">
    <property type="entry name" value="ATPase_AAA_CS"/>
</dbReference>
<dbReference type="AlphaFoldDB" id="A0A9Q0MJQ2"/>
<dbReference type="Gene3D" id="3.40.50.300">
    <property type="entry name" value="P-loop containing nucleotide triphosphate hydrolases"/>
    <property type="match status" value="1"/>
</dbReference>
<proteinExistence type="predicted"/>
<dbReference type="PROSITE" id="PS00674">
    <property type="entry name" value="AAA"/>
    <property type="match status" value="1"/>
</dbReference>
<dbReference type="Pfam" id="PF13621">
    <property type="entry name" value="Cupin_8"/>
    <property type="match status" value="1"/>
</dbReference>
<reference evidence="7" key="1">
    <citation type="submission" date="2022-12" db="EMBL/GenBank/DDBJ databases">
        <title>Genome assemblies of Blomia tropicalis.</title>
        <authorList>
            <person name="Cui Y."/>
        </authorList>
    </citation>
    <scope>NUCLEOTIDE SEQUENCE</scope>
    <source>
        <tissue evidence="7">Adult mites</tissue>
    </source>
</reference>
<evidence type="ECO:0000256" key="1">
    <source>
        <dbReference type="ARBA" id="ARBA00004572"/>
    </source>
</evidence>
<dbReference type="Proteomes" id="UP001142055">
    <property type="component" value="Chromosome 1"/>
</dbReference>
<dbReference type="SMART" id="SM00382">
    <property type="entry name" value="AAA"/>
    <property type="match status" value="1"/>
</dbReference>
<dbReference type="InterPro" id="IPR003593">
    <property type="entry name" value="AAA+_ATPase"/>
</dbReference>
<dbReference type="PANTHER" id="PTHR45644">
    <property type="entry name" value="AAA ATPASE, PUTATIVE (AFU_ORTHOLOGUE AFUA_2G12920)-RELATED-RELATED"/>
    <property type="match status" value="1"/>
</dbReference>
<feature type="domain" description="JmjC" evidence="6">
    <location>
        <begin position="111"/>
        <end position="269"/>
    </location>
</feature>
<dbReference type="SUPFAM" id="SSF52540">
    <property type="entry name" value="P-loop containing nucleoside triphosphate hydrolases"/>
    <property type="match status" value="1"/>
</dbReference>
<organism evidence="7 8">
    <name type="scientific">Blomia tropicalis</name>
    <name type="common">Mite</name>
    <dbReference type="NCBI Taxonomy" id="40697"/>
    <lineage>
        <taxon>Eukaryota</taxon>
        <taxon>Metazoa</taxon>
        <taxon>Ecdysozoa</taxon>
        <taxon>Arthropoda</taxon>
        <taxon>Chelicerata</taxon>
        <taxon>Arachnida</taxon>
        <taxon>Acari</taxon>
        <taxon>Acariformes</taxon>
        <taxon>Sarcoptiformes</taxon>
        <taxon>Astigmata</taxon>
        <taxon>Glycyphagoidea</taxon>
        <taxon>Echimyopodidae</taxon>
        <taxon>Blomia</taxon>
    </lineage>
</organism>
<keyword evidence="3" id="KW-0472">Membrane</keyword>
<dbReference type="InterPro" id="IPR003347">
    <property type="entry name" value="JmjC_dom"/>
</dbReference>
<dbReference type="Pfam" id="PF17862">
    <property type="entry name" value="AAA_lid_3"/>
    <property type="match status" value="1"/>
</dbReference>
<dbReference type="GO" id="GO:0005524">
    <property type="term" value="F:ATP binding"/>
    <property type="evidence" value="ECO:0007669"/>
    <property type="project" value="UniProtKB-KW"/>
</dbReference>
<dbReference type="Gene3D" id="1.10.8.60">
    <property type="match status" value="1"/>
</dbReference>
<dbReference type="PROSITE" id="PS51184">
    <property type="entry name" value="JMJC"/>
    <property type="match status" value="1"/>
</dbReference>
<evidence type="ECO:0000256" key="3">
    <source>
        <dbReference type="ARBA" id="ARBA00022787"/>
    </source>
</evidence>
<sequence length="704" mass="81028">MDTEQAHGSTPFIIHDCPLAKWPCVQWSLNEWADKCGEVRFKFRVHATETDQAHVKWENEAIDHVEATVQQLVNHMENRKSEDEQNPFDSYPPNQFNFYSSYNYMHQLFSSNSEILNSIRWTELELDEPKLSNDGSNSTLWIGTNNSYTPCHMDTYGYNFVAQLYGKKRWILFPPTDTANLYTTRIPFEESSIFSRINLHHIDLDRFPLFRNTSPRFVEIEAGQLLYVPRHWWHFVQNVSSETNGISISVNTWINGNNERDNSISECLVQFLAKPLFDAYGGNERWLNTNADLLPSVESARILQSLLIESDDHCLREDPIFIERNEDNNKRIRTERCQYKKHYLNDVVSIEDIVRLGNLELFKSGKHNDPSKTKQNVNMCQIVNCILDPEAESTMQRLGISQFKNSLSEYELTIASQLVNPDEIEISWKDIAGLDDIIDELKATVILPMKVPNLYNYSKLHEPPKGVLLYGPPGVGKTMIAKATAKEAGARFINLDISALTDKWYGESQKLAGAVFTLAVKIQPCIIFIDEIDTFLRKRESHDHEATSMMKAQFMILWEGLVSNHNCSVIVMGATNRPHDVDAAIRRRMPATFHIRLPSHEQRVQILRLILSTEQIDDDVDFEQLSTNSENFSGSDLKELCRLAAMLRVKEISTHYSELISNVNADTLIQTLRPISMKDFMNALDKIKRMKVNGNEFVDNFNFD</sequence>
<dbReference type="GO" id="GO:0016887">
    <property type="term" value="F:ATP hydrolysis activity"/>
    <property type="evidence" value="ECO:0007669"/>
    <property type="project" value="InterPro"/>
</dbReference>
<dbReference type="InterPro" id="IPR041569">
    <property type="entry name" value="AAA_lid_3"/>
</dbReference>
<dbReference type="InterPro" id="IPR003959">
    <property type="entry name" value="ATPase_AAA_core"/>
</dbReference>
<keyword evidence="8" id="KW-1185">Reference proteome</keyword>
<dbReference type="InterPro" id="IPR041667">
    <property type="entry name" value="Cupin_8"/>
</dbReference>
<dbReference type="FunFam" id="3.40.50.300:FF:000538">
    <property type="entry name" value="ATPase family AAA domain-containing protein 1"/>
    <property type="match status" value="1"/>
</dbReference>
<dbReference type="SMART" id="SM00558">
    <property type="entry name" value="JmjC"/>
    <property type="match status" value="1"/>
</dbReference>
<evidence type="ECO:0000256" key="4">
    <source>
        <dbReference type="ARBA" id="ARBA00022840"/>
    </source>
</evidence>
<dbReference type="InterPro" id="IPR014710">
    <property type="entry name" value="RmlC-like_jellyroll"/>
</dbReference>
<dbReference type="GO" id="GO:0005741">
    <property type="term" value="C:mitochondrial outer membrane"/>
    <property type="evidence" value="ECO:0007669"/>
    <property type="project" value="UniProtKB-SubCell"/>
</dbReference>
<evidence type="ECO:0000313" key="7">
    <source>
        <dbReference type="EMBL" id="KAJ6225005.1"/>
    </source>
</evidence>
<name>A0A9Q0MJQ2_BLOTA</name>
<dbReference type="CDD" id="cd19520">
    <property type="entry name" value="RecA-like_ATAD1"/>
    <property type="match status" value="1"/>
</dbReference>
<accession>A0A9Q0MJQ2</accession>
<evidence type="ECO:0000313" key="8">
    <source>
        <dbReference type="Proteomes" id="UP001142055"/>
    </source>
</evidence>
<keyword evidence="3" id="KW-1000">Mitochondrion outer membrane</keyword>
<comment type="subcellular location">
    <subcellularLocation>
        <location evidence="1">Mitochondrion outer membrane</location>
        <topology evidence="1">Single-pass membrane protein</topology>
    </subcellularLocation>
</comment>
<dbReference type="GO" id="GO:0140570">
    <property type="term" value="P:extraction of mislocalized protein from mitochondrial outer membrane"/>
    <property type="evidence" value="ECO:0007669"/>
    <property type="project" value="TreeGrafter"/>
</dbReference>
<dbReference type="EMBL" id="JAPWDV010000001">
    <property type="protein sequence ID" value="KAJ6225005.1"/>
    <property type="molecule type" value="Genomic_DNA"/>
</dbReference>